<keyword evidence="5" id="KW-1185">Reference proteome</keyword>
<organism evidence="4 5">
    <name type="scientific">Pterulicium gracile</name>
    <dbReference type="NCBI Taxonomy" id="1884261"/>
    <lineage>
        <taxon>Eukaryota</taxon>
        <taxon>Fungi</taxon>
        <taxon>Dikarya</taxon>
        <taxon>Basidiomycota</taxon>
        <taxon>Agaricomycotina</taxon>
        <taxon>Agaricomycetes</taxon>
        <taxon>Agaricomycetidae</taxon>
        <taxon>Agaricales</taxon>
        <taxon>Pleurotineae</taxon>
        <taxon>Pterulaceae</taxon>
        <taxon>Pterulicium</taxon>
    </lineage>
</organism>
<feature type="transmembrane region" description="Helical" evidence="2">
    <location>
        <begin position="285"/>
        <end position="304"/>
    </location>
</feature>
<dbReference type="InterPro" id="IPR036291">
    <property type="entry name" value="NAD(P)-bd_dom_sf"/>
</dbReference>
<keyword evidence="2" id="KW-0812">Transmembrane</keyword>
<dbReference type="GO" id="GO:0005886">
    <property type="term" value="C:plasma membrane"/>
    <property type="evidence" value="ECO:0007669"/>
    <property type="project" value="TreeGrafter"/>
</dbReference>
<dbReference type="InterPro" id="IPR005097">
    <property type="entry name" value="Sacchrp_dh_NADP-bd"/>
</dbReference>
<dbReference type="GO" id="GO:0009247">
    <property type="term" value="P:glycolipid biosynthetic process"/>
    <property type="evidence" value="ECO:0007669"/>
    <property type="project" value="TreeGrafter"/>
</dbReference>
<evidence type="ECO:0000256" key="2">
    <source>
        <dbReference type="SAM" id="Phobius"/>
    </source>
</evidence>
<accession>A0A5C3QLL5</accession>
<keyword evidence="2" id="KW-1133">Transmembrane helix</keyword>
<proteinExistence type="inferred from homology"/>
<dbReference type="GO" id="GO:0005811">
    <property type="term" value="C:lipid droplet"/>
    <property type="evidence" value="ECO:0007669"/>
    <property type="project" value="TreeGrafter"/>
</dbReference>
<dbReference type="Pfam" id="PF03435">
    <property type="entry name" value="Sacchrp_dh_NADP"/>
    <property type="match status" value="1"/>
</dbReference>
<dbReference type="EMBL" id="ML178821">
    <property type="protein sequence ID" value="TFL02826.1"/>
    <property type="molecule type" value="Genomic_DNA"/>
</dbReference>
<sequence>MTVSDILVLGATGTTGKLVARYLHGHKSRSSFTLALGARSTSKLDAVYKELSLPDTVKKVQVDVTNDKSIEEAVKGARVVINTVGPFWRWGTPVVAACAKNGVHYVDCTAEAPWITEIIPQFDFLATKTGAIILPACGLDCIPSDLAVFISNQTLKAVSSDLDIDTSVSAYNVRMGLSGGTVASLVSMTDEVPTSKFIRATKDYICSPVTGKDKWSPKILYRLPRVTPTVWGAVWHMGLSNRSMIQRTWGLHELAATQEAGEEGKKLRYGPEFKYDEFHIKANPITAILFTLGFAVGFGFIALLKPVRWLLRTFGESMAGPSEETMRKGLLEVTNITTSVATPSQPAVHVRTFLRGKGDPGFLVTSVLLSETALTVALDEKKLPALGRKGGILTTASACGQLLVDRLKDSGWFDIESRVLEEGEDGRS</sequence>
<dbReference type="SUPFAM" id="SSF51735">
    <property type="entry name" value="NAD(P)-binding Rossmann-fold domains"/>
    <property type="match status" value="1"/>
</dbReference>
<feature type="domain" description="Saccharopine dehydrogenase NADP binding" evidence="3">
    <location>
        <begin position="6"/>
        <end position="116"/>
    </location>
</feature>
<evidence type="ECO:0000259" key="3">
    <source>
        <dbReference type="Pfam" id="PF03435"/>
    </source>
</evidence>
<reference evidence="4 5" key="1">
    <citation type="journal article" date="2019" name="Nat. Ecol. Evol.">
        <title>Megaphylogeny resolves global patterns of mushroom evolution.</title>
        <authorList>
            <person name="Varga T."/>
            <person name="Krizsan K."/>
            <person name="Foldi C."/>
            <person name="Dima B."/>
            <person name="Sanchez-Garcia M."/>
            <person name="Sanchez-Ramirez S."/>
            <person name="Szollosi G.J."/>
            <person name="Szarkandi J.G."/>
            <person name="Papp V."/>
            <person name="Albert L."/>
            <person name="Andreopoulos W."/>
            <person name="Angelini C."/>
            <person name="Antonin V."/>
            <person name="Barry K.W."/>
            <person name="Bougher N.L."/>
            <person name="Buchanan P."/>
            <person name="Buyck B."/>
            <person name="Bense V."/>
            <person name="Catcheside P."/>
            <person name="Chovatia M."/>
            <person name="Cooper J."/>
            <person name="Damon W."/>
            <person name="Desjardin D."/>
            <person name="Finy P."/>
            <person name="Geml J."/>
            <person name="Haridas S."/>
            <person name="Hughes K."/>
            <person name="Justo A."/>
            <person name="Karasinski D."/>
            <person name="Kautmanova I."/>
            <person name="Kiss B."/>
            <person name="Kocsube S."/>
            <person name="Kotiranta H."/>
            <person name="LaButti K.M."/>
            <person name="Lechner B.E."/>
            <person name="Liimatainen K."/>
            <person name="Lipzen A."/>
            <person name="Lukacs Z."/>
            <person name="Mihaltcheva S."/>
            <person name="Morgado L.N."/>
            <person name="Niskanen T."/>
            <person name="Noordeloos M.E."/>
            <person name="Ohm R.A."/>
            <person name="Ortiz-Santana B."/>
            <person name="Ovrebo C."/>
            <person name="Racz N."/>
            <person name="Riley R."/>
            <person name="Savchenko A."/>
            <person name="Shiryaev A."/>
            <person name="Soop K."/>
            <person name="Spirin V."/>
            <person name="Szebenyi C."/>
            <person name="Tomsovsky M."/>
            <person name="Tulloss R.E."/>
            <person name="Uehling J."/>
            <person name="Grigoriev I.V."/>
            <person name="Vagvolgyi C."/>
            <person name="Papp T."/>
            <person name="Martin F.M."/>
            <person name="Miettinen O."/>
            <person name="Hibbett D.S."/>
            <person name="Nagy L.G."/>
        </authorList>
    </citation>
    <scope>NUCLEOTIDE SEQUENCE [LARGE SCALE GENOMIC DNA]</scope>
    <source>
        <strain evidence="4 5">CBS 309.79</strain>
    </source>
</reference>
<protein>
    <submittedName>
        <fullName evidence="4">Saccharopine dehydrogenase-domain-containing protein</fullName>
    </submittedName>
</protein>
<keyword evidence="2" id="KW-0472">Membrane</keyword>
<dbReference type="AlphaFoldDB" id="A0A5C3QLL5"/>
<dbReference type="PANTHER" id="PTHR12286">
    <property type="entry name" value="SACCHAROPINE DEHYDROGENASE-LIKE OXIDOREDUCTASE"/>
    <property type="match status" value="1"/>
</dbReference>
<gene>
    <name evidence="4" type="ORF">BDV98DRAFT_655076</name>
</gene>
<evidence type="ECO:0000313" key="4">
    <source>
        <dbReference type="EMBL" id="TFL02826.1"/>
    </source>
</evidence>
<dbReference type="PANTHER" id="PTHR12286:SF5">
    <property type="entry name" value="SACCHAROPINE DEHYDROGENASE-LIKE OXIDOREDUCTASE"/>
    <property type="match status" value="1"/>
</dbReference>
<dbReference type="GO" id="GO:0005739">
    <property type="term" value="C:mitochondrion"/>
    <property type="evidence" value="ECO:0007669"/>
    <property type="project" value="TreeGrafter"/>
</dbReference>
<evidence type="ECO:0000256" key="1">
    <source>
        <dbReference type="ARBA" id="ARBA00038048"/>
    </source>
</evidence>
<name>A0A5C3QLL5_9AGAR</name>
<evidence type="ECO:0000313" key="5">
    <source>
        <dbReference type="Proteomes" id="UP000305067"/>
    </source>
</evidence>
<dbReference type="Gene3D" id="3.40.50.720">
    <property type="entry name" value="NAD(P)-binding Rossmann-like Domain"/>
    <property type="match status" value="1"/>
</dbReference>
<dbReference type="Proteomes" id="UP000305067">
    <property type="component" value="Unassembled WGS sequence"/>
</dbReference>
<dbReference type="InterPro" id="IPR051276">
    <property type="entry name" value="Saccharopine_DH-like_oxidrdct"/>
</dbReference>
<comment type="similarity">
    <text evidence="1">Belongs to the saccharopine dehydrogenase family.</text>
</comment>
<dbReference type="OrthoDB" id="10268090at2759"/>